<evidence type="ECO:0000256" key="1">
    <source>
        <dbReference type="ARBA" id="ARBA00004370"/>
    </source>
</evidence>
<dbReference type="FunFam" id="1.20.120.550:FF:000008">
    <property type="entry name" value="Predicted protein"/>
    <property type="match status" value="1"/>
</dbReference>
<dbReference type="Proteomes" id="UP000001593">
    <property type="component" value="Unassembled WGS sequence"/>
</dbReference>
<sequence>MASDTNAKQKSSQRRLQSYVIVSIALGIIVLVTVAFIVKQSPPKIRALPTFVDRITFTLQWELVSLLAVQAGIVWVARTRFSTAAINPLDKSAKQFVEIPQKYLKNTVEQFVLHFVASLVLTTYLTAEQMFVVPVLVGIFVTGRLCFAVGYKIHFSARGFGFALTWLPTVAIIMYCLYRMIQG</sequence>
<protein>
    <recommendedName>
        <fullName evidence="8">MAPEG family protein</fullName>
    </recommendedName>
</protein>
<gene>
    <name evidence="6" type="ORF">NEMVEDRAFT_v1g238109</name>
</gene>
<feature type="transmembrane region" description="Helical" evidence="5">
    <location>
        <begin position="58"/>
        <end position="77"/>
    </location>
</feature>
<dbReference type="GO" id="GO:0045055">
    <property type="term" value="P:regulated exocytosis"/>
    <property type="evidence" value="ECO:0000318"/>
    <property type="project" value="GO_Central"/>
</dbReference>
<organism evidence="6 7">
    <name type="scientific">Nematostella vectensis</name>
    <name type="common">Starlet sea anemone</name>
    <dbReference type="NCBI Taxonomy" id="45351"/>
    <lineage>
        <taxon>Eukaryota</taxon>
        <taxon>Metazoa</taxon>
        <taxon>Cnidaria</taxon>
        <taxon>Anthozoa</taxon>
        <taxon>Hexacorallia</taxon>
        <taxon>Actiniaria</taxon>
        <taxon>Edwardsiidae</taxon>
        <taxon>Nematostella</taxon>
    </lineage>
</organism>
<reference evidence="6 7" key="1">
    <citation type="journal article" date="2007" name="Science">
        <title>Sea anemone genome reveals ancestral eumetazoan gene repertoire and genomic organization.</title>
        <authorList>
            <person name="Putnam N.H."/>
            <person name="Srivastava M."/>
            <person name="Hellsten U."/>
            <person name="Dirks B."/>
            <person name="Chapman J."/>
            <person name="Salamov A."/>
            <person name="Terry A."/>
            <person name="Shapiro H."/>
            <person name="Lindquist E."/>
            <person name="Kapitonov V.V."/>
            <person name="Jurka J."/>
            <person name="Genikhovich G."/>
            <person name="Grigoriev I.V."/>
            <person name="Lucas S.M."/>
            <person name="Steele R.E."/>
            <person name="Finnerty J.R."/>
            <person name="Technau U."/>
            <person name="Martindale M.Q."/>
            <person name="Rokhsar D.S."/>
        </authorList>
    </citation>
    <scope>NUCLEOTIDE SEQUENCE [LARGE SCALE GENOMIC DNA]</scope>
    <source>
        <strain evidence="7">CH2 X CH6</strain>
    </source>
</reference>
<dbReference type="InterPro" id="IPR023352">
    <property type="entry name" value="MAPEG-like_dom_sf"/>
</dbReference>
<dbReference type="EMBL" id="DS469509">
    <property type="protein sequence ID" value="EDO49563.1"/>
    <property type="molecule type" value="Genomic_DNA"/>
</dbReference>
<dbReference type="InterPro" id="IPR001129">
    <property type="entry name" value="Membr-assoc_MAPEG"/>
</dbReference>
<proteinExistence type="predicted"/>
<dbReference type="KEGG" id="nve:5521841"/>
<dbReference type="PANTHER" id="PTHR31004">
    <property type="entry name" value="TRANSMEMBRANE PROTEIN 79"/>
    <property type="match status" value="1"/>
</dbReference>
<evidence type="ECO:0000256" key="3">
    <source>
        <dbReference type="ARBA" id="ARBA00022989"/>
    </source>
</evidence>
<dbReference type="OrthoDB" id="5975751at2759"/>
<evidence type="ECO:0000256" key="2">
    <source>
        <dbReference type="ARBA" id="ARBA00022692"/>
    </source>
</evidence>
<feature type="transmembrane region" description="Helical" evidence="5">
    <location>
        <begin position="18"/>
        <end position="38"/>
    </location>
</feature>
<keyword evidence="2 5" id="KW-0812">Transmembrane</keyword>
<dbReference type="eggNOG" id="ENOG502QVUB">
    <property type="taxonomic scope" value="Eukaryota"/>
</dbReference>
<keyword evidence="3 5" id="KW-1133">Transmembrane helix</keyword>
<accession>A7RGN0</accession>
<evidence type="ECO:0000256" key="4">
    <source>
        <dbReference type="ARBA" id="ARBA00023136"/>
    </source>
</evidence>
<dbReference type="AlphaFoldDB" id="A7RGN0"/>
<name>A7RGN0_NEMVE</name>
<dbReference type="OMA" id="HEHYVEV"/>
<dbReference type="GO" id="GO:0032588">
    <property type="term" value="C:trans-Golgi network membrane"/>
    <property type="evidence" value="ECO:0000318"/>
    <property type="project" value="GO_Central"/>
</dbReference>
<dbReference type="PhylomeDB" id="A7RGN0"/>
<dbReference type="Pfam" id="PF01124">
    <property type="entry name" value="MAPEG"/>
    <property type="match status" value="1"/>
</dbReference>
<comment type="subcellular location">
    <subcellularLocation>
        <location evidence="1">Membrane</location>
    </subcellularLocation>
</comment>
<dbReference type="GO" id="GO:0005765">
    <property type="term" value="C:lysosomal membrane"/>
    <property type="evidence" value="ECO:0000318"/>
    <property type="project" value="GO_Central"/>
</dbReference>
<feature type="transmembrane region" description="Helical" evidence="5">
    <location>
        <begin position="160"/>
        <end position="181"/>
    </location>
</feature>
<dbReference type="SUPFAM" id="SSF161084">
    <property type="entry name" value="MAPEG domain-like"/>
    <property type="match status" value="1"/>
</dbReference>
<dbReference type="HOGENOM" id="CLU_127872_0_0_1"/>
<keyword evidence="7" id="KW-1185">Reference proteome</keyword>
<dbReference type="PANTHER" id="PTHR31004:SF1">
    <property type="entry name" value="TRANSMEMBRANE PROTEIN 79"/>
    <property type="match status" value="1"/>
</dbReference>
<evidence type="ECO:0000313" key="6">
    <source>
        <dbReference type="EMBL" id="EDO49563.1"/>
    </source>
</evidence>
<keyword evidence="4 5" id="KW-0472">Membrane</keyword>
<dbReference type="InParanoid" id="A7RGN0"/>
<evidence type="ECO:0008006" key="8">
    <source>
        <dbReference type="Google" id="ProtNLM"/>
    </source>
</evidence>
<evidence type="ECO:0000313" key="7">
    <source>
        <dbReference type="Proteomes" id="UP000001593"/>
    </source>
</evidence>
<evidence type="ECO:0000256" key="5">
    <source>
        <dbReference type="SAM" id="Phobius"/>
    </source>
</evidence>
<dbReference type="Gene3D" id="1.20.120.550">
    <property type="entry name" value="Membrane associated eicosanoid/glutathione metabolism-like domain"/>
    <property type="match status" value="1"/>
</dbReference>
<feature type="transmembrane region" description="Helical" evidence="5">
    <location>
        <begin position="111"/>
        <end position="127"/>
    </location>
</feature>